<evidence type="ECO:0000313" key="1">
    <source>
        <dbReference type="EMBL" id="GGH71108.1"/>
    </source>
</evidence>
<accession>A0ABQ1ZLW8</accession>
<dbReference type="Pfam" id="PF14025">
    <property type="entry name" value="DUF4241"/>
    <property type="match status" value="1"/>
</dbReference>
<proteinExistence type="predicted"/>
<dbReference type="EMBL" id="BMDD01000001">
    <property type="protein sequence ID" value="GGH71108.1"/>
    <property type="molecule type" value="Genomic_DNA"/>
</dbReference>
<reference evidence="2" key="1">
    <citation type="journal article" date="2019" name="Int. J. Syst. Evol. Microbiol.">
        <title>The Global Catalogue of Microorganisms (GCM) 10K type strain sequencing project: providing services to taxonomists for standard genome sequencing and annotation.</title>
        <authorList>
            <consortium name="The Broad Institute Genomics Platform"/>
            <consortium name="The Broad Institute Genome Sequencing Center for Infectious Disease"/>
            <person name="Wu L."/>
            <person name="Ma J."/>
        </authorList>
    </citation>
    <scope>NUCLEOTIDE SEQUENCE [LARGE SCALE GENOMIC DNA]</scope>
    <source>
        <strain evidence="2">CCM 8702</strain>
    </source>
</reference>
<protein>
    <recommendedName>
        <fullName evidence="3">DUF4241 domain-containing protein</fullName>
    </recommendedName>
</protein>
<evidence type="ECO:0008006" key="3">
    <source>
        <dbReference type="Google" id="ProtNLM"/>
    </source>
</evidence>
<keyword evidence="2" id="KW-1185">Reference proteome</keyword>
<dbReference type="InterPro" id="IPR025335">
    <property type="entry name" value="DUF4241"/>
</dbReference>
<dbReference type="RefSeq" id="WP_172239340.1">
    <property type="nucleotide sequence ID" value="NZ_BMDD01000001.1"/>
</dbReference>
<comment type="caution">
    <text evidence="1">The sequence shown here is derived from an EMBL/GenBank/DDBJ whole genome shotgun (WGS) entry which is preliminary data.</text>
</comment>
<sequence length="212" mass="23335">MSKFLQDLLEPANGSLRPQPLDPLKIVSGRVVACDPLTSTLEAFEYEVKPGTYPVYAWHSEQKGTIAGAELRFSDNKPVRWELAVRPGQDKSTLKEDELFGYPVDAGIGSFADEDAVRALESLDGRLQEELGDEYISLYDDLVADVLEEHDGVWGNLTSDEESGLNVIMFASGFGDGFYASYWGIDENDEVVSLLTDFQVVRESDAANGPSE</sequence>
<dbReference type="Proteomes" id="UP000605427">
    <property type="component" value="Unassembled WGS sequence"/>
</dbReference>
<name>A0ABQ1ZLW8_9BACL</name>
<evidence type="ECO:0000313" key="2">
    <source>
        <dbReference type="Proteomes" id="UP000605427"/>
    </source>
</evidence>
<gene>
    <name evidence="1" type="ORF">GCM10007362_07880</name>
</gene>
<organism evidence="1 2">
    <name type="scientific">Saccharibacillus endophyticus</name>
    <dbReference type="NCBI Taxonomy" id="2060666"/>
    <lineage>
        <taxon>Bacteria</taxon>
        <taxon>Bacillati</taxon>
        <taxon>Bacillota</taxon>
        <taxon>Bacilli</taxon>
        <taxon>Bacillales</taxon>
        <taxon>Paenibacillaceae</taxon>
        <taxon>Saccharibacillus</taxon>
    </lineage>
</organism>